<keyword evidence="3" id="KW-1185">Reference proteome</keyword>
<dbReference type="AlphaFoldDB" id="A0A4S4LDS7"/>
<evidence type="ECO:0000313" key="2">
    <source>
        <dbReference type="EMBL" id="THH10006.1"/>
    </source>
</evidence>
<dbReference type="InterPro" id="IPR055754">
    <property type="entry name" value="DUF7330"/>
</dbReference>
<organism evidence="2 3">
    <name type="scientific">Phellinidium pouzarii</name>
    <dbReference type="NCBI Taxonomy" id="167371"/>
    <lineage>
        <taxon>Eukaryota</taxon>
        <taxon>Fungi</taxon>
        <taxon>Dikarya</taxon>
        <taxon>Basidiomycota</taxon>
        <taxon>Agaricomycotina</taxon>
        <taxon>Agaricomycetes</taxon>
        <taxon>Hymenochaetales</taxon>
        <taxon>Hymenochaetaceae</taxon>
        <taxon>Phellinidium</taxon>
    </lineage>
</organism>
<evidence type="ECO:0000259" key="1">
    <source>
        <dbReference type="Pfam" id="PF24016"/>
    </source>
</evidence>
<dbReference type="OrthoDB" id="3177929at2759"/>
<dbReference type="EMBL" id="SGPK01000047">
    <property type="protein sequence ID" value="THH10006.1"/>
    <property type="molecule type" value="Genomic_DNA"/>
</dbReference>
<feature type="domain" description="DUF7330" evidence="1">
    <location>
        <begin position="39"/>
        <end position="136"/>
    </location>
</feature>
<protein>
    <recommendedName>
        <fullName evidence="1">DUF7330 domain-containing protein</fullName>
    </recommendedName>
</protein>
<reference evidence="2 3" key="1">
    <citation type="submission" date="2019-02" db="EMBL/GenBank/DDBJ databases">
        <title>Genome sequencing of the rare red list fungi Phellinidium pouzarii.</title>
        <authorList>
            <person name="Buettner E."/>
            <person name="Kellner H."/>
        </authorList>
    </citation>
    <scope>NUCLEOTIDE SEQUENCE [LARGE SCALE GENOMIC DNA]</scope>
    <source>
        <strain evidence="2 3">DSM 108285</strain>
    </source>
</reference>
<sequence length="212" mass="23374">MIAKPSNSSACSLQEDALVGNHKVSYRPGKEWDFKGCTENAPIDVSLAMPPHRPRLQPENHRTGMFLSSGTGTIHVKVCRHALNRSFHLAVSGRTSDITVWVPSNFSGFITCAGARASFSAAFVDRVLVNAQVNRTVPRAWTGDEINIATGGNVVFRVWDVFARAPESECAQKRAGDVWRRVFKGVVGEKGVNNCTVDTLAWNWDFLIEDEE</sequence>
<name>A0A4S4LDS7_9AGAM</name>
<comment type="caution">
    <text evidence="2">The sequence shown here is derived from an EMBL/GenBank/DDBJ whole genome shotgun (WGS) entry which is preliminary data.</text>
</comment>
<dbReference type="Proteomes" id="UP000308199">
    <property type="component" value="Unassembled WGS sequence"/>
</dbReference>
<proteinExistence type="predicted"/>
<gene>
    <name evidence="2" type="ORF">EW145_g1627</name>
</gene>
<dbReference type="Pfam" id="PF24016">
    <property type="entry name" value="DUF7330"/>
    <property type="match status" value="1"/>
</dbReference>
<evidence type="ECO:0000313" key="3">
    <source>
        <dbReference type="Proteomes" id="UP000308199"/>
    </source>
</evidence>
<accession>A0A4S4LDS7</accession>